<comment type="caution">
    <text evidence="4">The sequence shown here is derived from an EMBL/GenBank/DDBJ whole genome shotgun (WGS) entry which is preliminary data.</text>
</comment>
<dbReference type="InterPro" id="IPR008030">
    <property type="entry name" value="NmrA-like"/>
</dbReference>
<keyword evidence="1" id="KW-0521">NADP</keyword>
<keyword evidence="5" id="KW-1185">Reference proteome</keyword>
<dbReference type="OrthoDB" id="9974981at2759"/>
<dbReference type="Proteomes" id="UP000383932">
    <property type="component" value="Unassembled WGS sequence"/>
</dbReference>
<dbReference type="CDD" id="cd05259">
    <property type="entry name" value="PCBER_SDR_a"/>
    <property type="match status" value="1"/>
</dbReference>
<feature type="domain" description="NmrA-like" evidence="3">
    <location>
        <begin position="4"/>
        <end position="240"/>
    </location>
</feature>
<dbReference type="InterPro" id="IPR036291">
    <property type="entry name" value="NAD(P)-bd_dom_sf"/>
</dbReference>
<evidence type="ECO:0000256" key="2">
    <source>
        <dbReference type="ARBA" id="ARBA00023002"/>
    </source>
</evidence>
<dbReference type="PANTHER" id="PTHR47706">
    <property type="entry name" value="NMRA-LIKE FAMILY PROTEIN"/>
    <property type="match status" value="1"/>
</dbReference>
<dbReference type="AlphaFoldDB" id="A0A5N5QWY4"/>
<dbReference type="GO" id="GO:0016491">
    <property type="term" value="F:oxidoreductase activity"/>
    <property type="evidence" value="ECO:0007669"/>
    <property type="project" value="UniProtKB-KW"/>
</dbReference>
<protein>
    <submittedName>
        <fullName evidence="4">Isoflavone reductase-like protein</fullName>
    </submittedName>
</protein>
<dbReference type="InterPro" id="IPR051609">
    <property type="entry name" value="NmrA/Isoflavone_reductase-like"/>
</dbReference>
<proteinExistence type="predicted"/>
<evidence type="ECO:0000259" key="3">
    <source>
        <dbReference type="Pfam" id="PF05368"/>
    </source>
</evidence>
<dbReference type="Pfam" id="PF05368">
    <property type="entry name" value="NmrA"/>
    <property type="match status" value="1"/>
</dbReference>
<reference evidence="4 5" key="1">
    <citation type="journal article" date="2019" name="Fungal Biol. Biotechnol.">
        <title>Draft genome sequence of fastidious pathogen Ceratobasidium theobromae, which causes vascular-streak dieback in Theobroma cacao.</title>
        <authorList>
            <person name="Ali S.S."/>
            <person name="Asman A."/>
            <person name="Shao J."/>
            <person name="Firmansyah A.P."/>
            <person name="Susilo A.W."/>
            <person name="Rosmana A."/>
            <person name="McMahon P."/>
            <person name="Junaid M."/>
            <person name="Guest D."/>
            <person name="Kheng T.Y."/>
            <person name="Meinhardt L.W."/>
            <person name="Bailey B.A."/>
        </authorList>
    </citation>
    <scope>NUCLEOTIDE SEQUENCE [LARGE SCALE GENOMIC DNA]</scope>
    <source>
        <strain evidence="4 5">CT2</strain>
    </source>
</reference>
<organism evidence="4 5">
    <name type="scientific">Ceratobasidium theobromae</name>
    <dbReference type="NCBI Taxonomy" id="1582974"/>
    <lineage>
        <taxon>Eukaryota</taxon>
        <taxon>Fungi</taxon>
        <taxon>Dikarya</taxon>
        <taxon>Basidiomycota</taxon>
        <taxon>Agaricomycotina</taxon>
        <taxon>Agaricomycetes</taxon>
        <taxon>Cantharellales</taxon>
        <taxon>Ceratobasidiaceae</taxon>
        <taxon>Ceratobasidium</taxon>
    </lineage>
</organism>
<evidence type="ECO:0000313" key="5">
    <source>
        <dbReference type="Proteomes" id="UP000383932"/>
    </source>
</evidence>
<keyword evidence="2" id="KW-0560">Oxidoreductase</keyword>
<dbReference type="Gene3D" id="3.40.50.720">
    <property type="entry name" value="NAD(P)-binding Rossmann-like Domain"/>
    <property type="match status" value="1"/>
</dbReference>
<dbReference type="PANTHER" id="PTHR47706:SF11">
    <property type="entry name" value="ISOFLAVONE REDUCTASE FAMILY PROTEIN (AFU_ORTHOLOGUE AFUA_1G12510)"/>
    <property type="match status" value="1"/>
</dbReference>
<evidence type="ECO:0000256" key="1">
    <source>
        <dbReference type="ARBA" id="ARBA00022857"/>
    </source>
</evidence>
<sequence length="285" mass="30983">MSAKIVALAGANGYVGKAFANALLDVDASQLRILTRAESVDSPSLQEFKTRGASLHIIAYDSEASIVKALEGVDVLISTVASAVLVHAQVPLIKAAKAAGVKTFFPSEYGALFEDESDPSPVVQAKKEVIRTTKEAGLPITIVSNGAFPEYCINPYFGFSFADKKVTIWGDGNAKVAWTSARSVADWVANVLKTVPVEQLQNKHLRIRGTAASPNDIVRIWEKKHNDKLEVDYHSTQELEDRLKANNGDFLATLILELSSGKCELDAHDNGLYPDWKPDALENFL</sequence>
<accession>A0A5N5QWY4</accession>
<gene>
    <name evidence="4" type="ORF">CTheo_245</name>
</gene>
<dbReference type="Gene3D" id="3.90.25.10">
    <property type="entry name" value="UDP-galactose 4-epimerase, domain 1"/>
    <property type="match status" value="1"/>
</dbReference>
<dbReference type="EMBL" id="SSOP01000002">
    <property type="protein sequence ID" value="KAB5596260.1"/>
    <property type="molecule type" value="Genomic_DNA"/>
</dbReference>
<name>A0A5N5QWY4_9AGAM</name>
<evidence type="ECO:0000313" key="4">
    <source>
        <dbReference type="EMBL" id="KAB5596260.1"/>
    </source>
</evidence>
<dbReference type="InterPro" id="IPR045312">
    <property type="entry name" value="PCBER-like"/>
</dbReference>
<dbReference type="SUPFAM" id="SSF51735">
    <property type="entry name" value="NAD(P)-binding Rossmann-fold domains"/>
    <property type="match status" value="1"/>
</dbReference>